<feature type="short sequence motif" description="GXGXXG" evidence="4">
    <location>
        <begin position="53"/>
        <end position="58"/>
    </location>
</feature>
<dbReference type="SUPFAM" id="SSF52151">
    <property type="entry name" value="FabD/lysophospholipase-like"/>
    <property type="match status" value="1"/>
</dbReference>
<feature type="active site" description="Nucleophile" evidence="4">
    <location>
        <position position="89"/>
    </location>
</feature>
<feature type="compositionally biased region" description="Polar residues" evidence="5">
    <location>
        <begin position="665"/>
        <end position="674"/>
    </location>
</feature>
<dbReference type="Pfam" id="PF01734">
    <property type="entry name" value="Patatin"/>
    <property type="match status" value="1"/>
</dbReference>
<evidence type="ECO:0000256" key="1">
    <source>
        <dbReference type="ARBA" id="ARBA00022801"/>
    </source>
</evidence>
<evidence type="ECO:0000256" key="4">
    <source>
        <dbReference type="PROSITE-ProRule" id="PRU01161"/>
    </source>
</evidence>
<dbReference type="AlphaFoldDB" id="A0A7S3Q2S5"/>
<dbReference type="GO" id="GO:0016020">
    <property type="term" value="C:membrane"/>
    <property type="evidence" value="ECO:0007669"/>
    <property type="project" value="TreeGrafter"/>
</dbReference>
<organism evidence="7">
    <name type="scientific">Chaetoceros debilis</name>
    <dbReference type="NCBI Taxonomy" id="122233"/>
    <lineage>
        <taxon>Eukaryota</taxon>
        <taxon>Sar</taxon>
        <taxon>Stramenopiles</taxon>
        <taxon>Ochrophyta</taxon>
        <taxon>Bacillariophyta</taxon>
        <taxon>Coscinodiscophyceae</taxon>
        <taxon>Chaetocerotophycidae</taxon>
        <taxon>Chaetocerotales</taxon>
        <taxon>Chaetocerotaceae</taxon>
        <taxon>Chaetoceros</taxon>
    </lineage>
</organism>
<keyword evidence="2 4" id="KW-0442">Lipid degradation</keyword>
<name>A0A7S3Q2S5_9STRA</name>
<evidence type="ECO:0000256" key="3">
    <source>
        <dbReference type="ARBA" id="ARBA00023098"/>
    </source>
</evidence>
<feature type="compositionally biased region" description="Basic and acidic residues" evidence="5">
    <location>
        <begin position="643"/>
        <end position="657"/>
    </location>
</feature>
<keyword evidence="3 4" id="KW-0443">Lipid metabolism</keyword>
<accession>A0A7S3Q2S5</accession>
<evidence type="ECO:0000256" key="2">
    <source>
        <dbReference type="ARBA" id="ARBA00022963"/>
    </source>
</evidence>
<feature type="domain" description="PNPLA" evidence="6">
    <location>
        <begin position="49"/>
        <end position="282"/>
    </location>
</feature>
<dbReference type="Gene3D" id="3.40.1090.10">
    <property type="entry name" value="Cytosolic phospholipase A2 catalytic domain"/>
    <property type="match status" value="1"/>
</dbReference>
<dbReference type="PANTHER" id="PTHR24185">
    <property type="entry name" value="CALCIUM-INDEPENDENT PHOSPHOLIPASE A2-GAMMA"/>
    <property type="match status" value="1"/>
</dbReference>
<dbReference type="InterPro" id="IPR016035">
    <property type="entry name" value="Acyl_Trfase/lysoPLipase"/>
</dbReference>
<feature type="active site" description="Proton acceptor" evidence="4">
    <location>
        <position position="269"/>
    </location>
</feature>
<feature type="region of interest" description="Disordered" evidence="5">
    <location>
        <begin position="200"/>
        <end position="224"/>
    </location>
</feature>
<feature type="region of interest" description="Disordered" evidence="5">
    <location>
        <begin position="631"/>
        <end position="700"/>
    </location>
</feature>
<dbReference type="EMBL" id="HBIO01010809">
    <property type="protein sequence ID" value="CAE0463540.1"/>
    <property type="molecule type" value="Transcribed_RNA"/>
</dbReference>
<sequence length="700" mass="77626">MTRRRSTFGRIRGIFNSDEKDDDVIHNYGDRLLHHGSSIDLNAAPINIIIFDGGGMKGYAHLAIAKVIEELYGGENEILDHFDFFAGTSVGGVSALIFNRLGKLDQAIEEVRDSLDDIREKSFSKRRRCRLLRTGKAIAPASQTITILNDRYGADEELYSPQSTPSMVLCSMRSEHVIDLSGLKHKKYEPLVLRTYADPGEESKNEADGAHDNFNDSPPRRVRSKKIPGIAVSTSKISLCESMAATSAVPDLFDQIKLQIGGHGRSIADGLLISNSPVTQAIVEAIKVYPGRPIGVVLNFGFGGTEENHHILRAVNTTRKIHHGMHFHRIAPHRVMGNFSATETSLKEIALMEANITHLMLTNKKVRRDLDITMKKLFASKAKQRTNKLGRFSTASKMHQSVVTSKYNLKPYSKNLDASERTVVRKEVSEEFREKMKSYDKKGKESSGAPFWCCRSKRVSEDDNEMLVSIVYGSPVGSTMVAREETDEMTWTCDVCRVAVFDSYDEAVEHELHCKGINNDANEEAGDYDDGDINGYANRGHHDTSKGNSSQLSFPFASKQPFGTSAQIPDGVSDIVQEIIKIDKRRDTLWKSLVEKLESPKKVVDSAESESSLEMTRSGIRRASILKKEVTKGEGTQISSPLEVKDLGDSTHSDRSKRVSFADNGKTTTASNLEELTDERSDSVDGAKPGYLEESIDEGV</sequence>
<dbReference type="PROSITE" id="PS51635">
    <property type="entry name" value="PNPLA"/>
    <property type="match status" value="1"/>
</dbReference>
<evidence type="ECO:0000313" key="7">
    <source>
        <dbReference type="EMBL" id="CAE0463540.1"/>
    </source>
</evidence>
<feature type="short sequence motif" description="GXSXG" evidence="4">
    <location>
        <begin position="87"/>
        <end position="91"/>
    </location>
</feature>
<dbReference type="GO" id="GO:0019369">
    <property type="term" value="P:arachidonate metabolic process"/>
    <property type="evidence" value="ECO:0007669"/>
    <property type="project" value="TreeGrafter"/>
</dbReference>
<dbReference type="PANTHER" id="PTHR24185:SF1">
    <property type="entry name" value="CALCIUM-INDEPENDENT PHOSPHOLIPASE A2-GAMMA"/>
    <property type="match status" value="1"/>
</dbReference>
<proteinExistence type="predicted"/>
<gene>
    <name evidence="7" type="ORF">CDEB00056_LOCUS8381</name>
</gene>
<feature type="compositionally biased region" description="Basic and acidic residues" evidence="5">
    <location>
        <begin position="201"/>
        <end position="214"/>
    </location>
</feature>
<protein>
    <recommendedName>
        <fullName evidence="6">PNPLA domain-containing protein</fullName>
    </recommendedName>
</protein>
<evidence type="ECO:0000259" key="6">
    <source>
        <dbReference type="PROSITE" id="PS51635"/>
    </source>
</evidence>
<keyword evidence="1 4" id="KW-0378">Hydrolase</keyword>
<reference evidence="7" key="1">
    <citation type="submission" date="2021-01" db="EMBL/GenBank/DDBJ databases">
        <authorList>
            <person name="Corre E."/>
            <person name="Pelletier E."/>
            <person name="Niang G."/>
            <person name="Scheremetjew M."/>
            <person name="Finn R."/>
            <person name="Kale V."/>
            <person name="Holt S."/>
            <person name="Cochrane G."/>
            <person name="Meng A."/>
            <person name="Brown T."/>
            <person name="Cohen L."/>
        </authorList>
    </citation>
    <scope>NUCLEOTIDE SEQUENCE</scope>
    <source>
        <strain evidence="7">MM31A-1</strain>
    </source>
</reference>
<dbReference type="GO" id="GO:0047499">
    <property type="term" value="F:calcium-independent phospholipase A2 activity"/>
    <property type="evidence" value="ECO:0007669"/>
    <property type="project" value="TreeGrafter"/>
</dbReference>
<evidence type="ECO:0000256" key="5">
    <source>
        <dbReference type="SAM" id="MobiDB-lite"/>
    </source>
</evidence>
<comment type="caution">
    <text evidence="4">Lacks conserved residue(s) required for the propagation of feature annotation.</text>
</comment>
<dbReference type="InterPro" id="IPR002641">
    <property type="entry name" value="PNPLA_dom"/>
</dbReference>
<dbReference type="GO" id="GO:0016042">
    <property type="term" value="P:lipid catabolic process"/>
    <property type="evidence" value="ECO:0007669"/>
    <property type="project" value="UniProtKB-UniRule"/>
</dbReference>